<dbReference type="OMA" id="IANEDFC"/>
<feature type="compositionally biased region" description="Low complexity" evidence="1">
    <location>
        <begin position="120"/>
        <end position="134"/>
    </location>
</feature>
<evidence type="ECO:0000256" key="1">
    <source>
        <dbReference type="SAM" id="MobiDB-lite"/>
    </source>
</evidence>
<dbReference type="AlphaFoldDB" id="A7ARW2"/>
<evidence type="ECO:0000313" key="2">
    <source>
        <dbReference type="EMBL" id="EDO07281.1"/>
    </source>
</evidence>
<reference evidence="3" key="3">
    <citation type="journal article" date="2021" name="Int. J. Parasitol.">
        <title>Comparative analysis of gene expression between Babesia bovis blood stages and kinetes allowed by improved genome annotation.</title>
        <authorList>
            <person name="Ueti M.W."/>
            <person name="Johnson W.C."/>
            <person name="Kappmeyer L.S."/>
            <person name="Herndon D.R."/>
            <person name="Mousel M.R."/>
            <person name="Reif K.E."/>
            <person name="Taus N.S."/>
            <person name="Ifeonu O.O."/>
            <person name="Silva J.C."/>
            <person name="Suarez C.E."/>
            <person name="Brayton K.A."/>
        </authorList>
    </citation>
    <scope>NUCLEOTIDE SEQUENCE [LARGE SCALE GENOMIC DNA]</scope>
</reference>
<comment type="caution">
    <text evidence="2">The sequence shown here is derived from an EMBL/GenBank/DDBJ whole genome shotgun (WGS) entry which is preliminary data.</text>
</comment>
<organism evidence="2 3">
    <name type="scientific">Babesia bovis</name>
    <dbReference type="NCBI Taxonomy" id="5865"/>
    <lineage>
        <taxon>Eukaryota</taxon>
        <taxon>Sar</taxon>
        <taxon>Alveolata</taxon>
        <taxon>Apicomplexa</taxon>
        <taxon>Aconoidasida</taxon>
        <taxon>Piroplasmida</taxon>
        <taxon>Babesiidae</taxon>
        <taxon>Babesia</taxon>
    </lineage>
</organism>
<dbReference type="Proteomes" id="UP000002173">
    <property type="component" value="Unassembled WGS sequence"/>
</dbReference>
<accession>A7ARW2</accession>
<dbReference type="InParanoid" id="A7ARW2"/>
<gene>
    <name evidence="2" type="ORF">BBOV_IV009270</name>
</gene>
<proteinExistence type="predicted"/>
<dbReference type="GeneID" id="5479083"/>
<reference evidence="3" key="2">
    <citation type="journal article" date="2020" name="Data Brief">
        <title>Transcriptome dataset of Babesia bovis life stages within vertebrate and invertebrate hosts.</title>
        <authorList>
            <person name="Ueti M.W."/>
            <person name="Johnson W.C."/>
            <person name="Kappmeyer L.S."/>
            <person name="Herndon D.R."/>
            <person name="Mousel M.R."/>
            <person name="Reif K.E."/>
            <person name="Taus N.S."/>
            <person name="Ifeonu O.O."/>
            <person name="Silva J.C."/>
            <person name="Suarez C.E."/>
            <person name="Brayton K.A."/>
        </authorList>
    </citation>
    <scope>NUCLEOTIDE SEQUENCE [LARGE SCALE GENOMIC DNA]</scope>
</reference>
<dbReference type="eggNOG" id="ENOG502QWXA">
    <property type="taxonomic scope" value="Eukaryota"/>
</dbReference>
<keyword evidence="3" id="KW-1185">Reference proteome</keyword>
<sequence>MKKSHTYNDESLFYVDVEGEGFVPAVEEEFADCAINVKDTQKKGKNSIEKTIKLHLPRVAHTGNLSMIRRSLTPSETALHKETVLRIRKFIYNSIAVEDFCISFDVERNSKKTEDDLSEISDVSSVQSDSDIPDALTNSSPSRYARCSGPAGPRKVPRTDNAAYMNKDFQSNSRIDRQHDLSVAQNHIDDVTMTDNSDTRPKTKSLDIPQLCGITRKLKNCADVMADEPATMDICGNDGIQLQLDMQKLTNTVTDIEHVQMCSSVPFRRLFRISKENLSQGLLNAGKRYFLSGDGKKTFTAKPSHKAYLAHLYRRKRSVCFFCGFLTCPRTENSKQRCEAMRCTNCSFKHKGGRNGCKDKRNMVEYYHRTNDWRSKRTNPWFNMSKQIKMHLRCFNCNKPGEANMACRGVSCPKGIDTLDYRCLELLGKQSLHTLVRQKPQMFKHLRDRHFEFN</sequence>
<protein>
    <submittedName>
        <fullName evidence="2">Uncharacterized protein</fullName>
    </submittedName>
</protein>
<dbReference type="EMBL" id="AAXT01000002">
    <property type="protein sequence ID" value="EDO07281.1"/>
    <property type="molecule type" value="Genomic_DNA"/>
</dbReference>
<name>A7ARW2_BABBO</name>
<reference evidence="2 3" key="1">
    <citation type="journal article" date="2007" name="PLoS Pathog.">
        <title>Genome sequence of Babesia bovis and comparative analysis of apicomplexan hemoprotozoa.</title>
        <authorList>
            <person name="Brayton K.A."/>
            <person name="Lau A.O.T."/>
            <person name="Herndon D.R."/>
            <person name="Hannick L."/>
            <person name="Kappmeyer L.S."/>
            <person name="Berens S.J."/>
            <person name="Bidwell S.L."/>
            <person name="Brown W.C."/>
            <person name="Crabtree J."/>
            <person name="Fadrosh D."/>
            <person name="Feldblum T."/>
            <person name="Forberger H.A."/>
            <person name="Haas B.J."/>
            <person name="Howell J.M."/>
            <person name="Khouri H."/>
            <person name="Koo H."/>
            <person name="Mann D.J."/>
            <person name="Norimine J."/>
            <person name="Paulsen I.T."/>
            <person name="Radune D."/>
            <person name="Ren Q."/>
            <person name="Smith R.K. Jr."/>
            <person name="Suarez C.E."/>
            <person name="White O."/>
            <person name="Wortman J.R."/>
            <person name="Knowles D.P. Jr."/>
            <person name="McElwain T.F."/>
            <person name="Nene V.M."/>
        </authorList>
    </citation>
    <scope>NUCLEOTIDE SEQUENCE [LARGE SCALE GENOMIC DNA]</scope>
    <source>
        <strain evidence="2">T2Bo</strain>
    </source>
</reference>
<feature type="region of interest" description="Disordered" evidence="1">
    <location>
        <begin position="113"/>
        <end position="160"/>
    </location>
</feature>
<dbReference type="RefSeq" id="XP_001610849.1">
    <property type="nucleotide sequence ID" value="XM_001610799.1"/>
</dbReference>
<dbReference type="VEuPathDB" id="PiroplasmaDB:BBOV_IV009270"/>
<dbReference type="KEGG" id="bbo:BBOV_IV009270"/>
<evidence type="ECO:0000313" key="3">
    <source>
        <dbReference type="Proteomes" id="UP000002173"/>
    </source>
</evidence>